<dbReference type="PANTHER" id="PTHR47206:SF2">
    <property type="entry name" value="(RAPE) HYPOTHETICAL PROTEIN"/>
    <property type="match status" value="1"/>
</dbReference>
<organism evidence="6 7">
    <name type="scientific">Camelina sativa</name>
    <name type="common">False flax</name>
    <name type="synonym">Myagrum sativum</name>
    <dbReference type="NCBI Taxonomy" id="90675"/>
    <lineage>
        <taxon>Eukaryota</taxon>
        <taxon>Viridiplantae</taxon>
        <taxon>Streptophyta</taxon>
        <taxon>Embryophyta</taxon>
        <taxon>Tracheophyta</taxon>
        <taxon>Spermatophyta</taxon>
        <taxon>Magnoliopsida</taxon>
        <taxon>eudicotyledons</taxon>
        <taxon>Gunneridae</taxon>
        <taxon>Pentapetalae</taxon>
        <taxon>rosids</taxon>
        <taxon>malvids</taxon>
        <taxon>Brassicales</taxon>
        <taxon>Brassicaceae</taxon>
        <taxon>Camelineae</taxon>
        <taxon>Camelina</taxon>
    </lineage>
</organism>
<accession>A0ABM1RDX0</accession>
<dbReference type="Proteomes" id="UP000694864">
    <property type="component" value="Chromosome 20"/>
</dbReference>
<dbReference type="InterPro" id="IPR001005">
    <property type="entry name" value="SANT/Myb"/>
</dbReference>
<dbReference type="PANTHER" id="PTHR47206">
    <property type="entry name" value="HOMEODOMAIN-LIKE SUPERFAMILY PROTEIN"/>
    <property type="match status" value="1"/>
</dbReference>
<dbReference type="Gene3D" id="1.10.10.60">
    <property type="entry name" value="Homeodomain-like"/>
    <property type="match status" value="1"/>
</dbReference>
<name>A0ABM1RDX0_CAMSA</name>
<dbReference type="GeneID" id="104770808"/>
<dbReference type="PROSITE" id="PS50090">
    <property type="entry name" value="MYB_LIKE"/>
    <property type="match status" value="1"/>
</dbReference>
<reference evidence="6" key="1">
    <citation type="journal article" date="2014" name="Nat. Commun.">
        <title>The emerging biofuel crop Camelina sativa retains a highly undifferentiated hexaploid genome structure.</title>
        <authorList>
            <person name="Kagale S."/>
            <person name="Koh C."/>
            <person name="Nixon J."/>
            <person name="Bollina V."/>
            <person name="Clarke W.E."/>
            <person name="Tuteja R."/>
            <person name="Spillane C."/>
            <person name="Robinson S.J."/>
            <person name="Links M.G."/>
            <person name="Clarke C."/>
            <person name="Higgins E.E."/>
            <person name="Huebert T."/>
            <person name="Sharpe A.G."/>
            <person name="Parkin I.A."/>
        </authorList>
    </citation>
    <scope>NUCLEOTIDE SEQUENCE [LARGE SCALE GENOMIC DNA]</scope>
    <source>
        <strain evidence="6">cv. DH55</strain>
    </source>
</reference>
<dbReference type="CDD" id="cd11660">
    <property type="entry name" value="SANT_TRF"/>
    <property type="match status" value="1"/>
</dbReference>
<evidence type="ECO:0000259" key="4">
    <source>
        <dbReference type="PROSITE" id="PS50090"/>
    </source>
</evidence>
<dbReference type="Pfam" id="PF00249">
    <property type="entry name" value="Myb_DNA-binding"/>
    <property type="match status" value="1"/>
</dbReference>
<dbReference type="InterPro" id="IPR000719">
    <property type="entry name" value="Prot_kinase_dom"/>
</dbReference>
<dbReference type="SUPFAM" id="SSF56112">
    <property type="entry name" value="Protein kinase-like (PK-like)"/>
    <property type="match status" value="1"/>
</dbReference>
<feature type="domain" description="HTH myb-type" evidence="5">
    <location>
        <begin position="59"/>
        <end position="109"/>
    </location>
</feature>
<dbReference type="Gene3D" id="1.10.510.10">
    <property type="entry name" value="Transferase(Phosphotransferase) domain 1"/>
    <property type="match status" value="1"/>
</dbReference>
<dbReference type="PROSITE" id="PS50011">
    <property type="entry name" value="PROTEIN_KINASE_DOM"/>
    <property type="match status" value="1"/>
</dbReference>
<protein>
    <submittedName>
        <fullName evidence="7">Serine/threonine-protein kinase HT1-like isoform X1</fullName>
    </submittedName>
</protein>
<dbReference type="Pfam" id="PF07714">
    <property type="entry name" value="PK_Tyr_Ser-Thr"/>
    <property type="match status" value="1"/>
</dbReference>
<feature type="domain" description="Myb-like" evidence="4">
    <location>
        <begin position="59"/>
        <end position="100"/>
    </location>
</feature>
<evidence type="ECO:0000259" key="5">
    <source>
        <dbReference type="PROSITE" id="PS51294"/>
    </source>
</evidence>
<dbReference type="RefSeq" id="XP_019097208.1">
    <property type="nucleotide sequence ID" value="XM_019241663.1"/>
</dbReference>
<reference evidence="7" key="2">
    <citation type="submission" date="2025-08" db="UniProtKB">
        <authorList>
            <consortium name="RefSeq"/>
        </authorList>
    </citation>
    <scope>IDENTIFICATION</scope>
    <source>
        <tissue evidence="7">Leaf</tissue>
    </source>
</reference>
<dbReference type="SUPFAM" id="SSF46689">
    <property type="entry name" value="Homeodomain-like"/>
    <property type="match status" value="1"/>
</dbReference>
<dbReference type="SMART" id="SM00717">
    <property type="entry name" value="SANT"/>
    <property type="match status" value="1"/>
</dbReference>
<proteinExistence type="predicted"/>
<dbReference type="InterPro" id="IPR009057">
    <property type="entry name" value="Homeodomain-like_sf"/>
</dbReference>
<keyword evidence="2" id="KW-0539">Nucleus</keyword>
<feature type="domain" description="Protein kinase" evidence="3">
    <location>
        <begin position="69"/>
        <end position="198"/>
    </location>
</feature>
<dbReference type="InterPro" id="IPR011009">
    <property type="entry name" value="Kinase-like_dom_sf"/>
</dbReference>
<keyword evidence="6" id="KW-1185">Reference proteome</keyword>
<evidence type="ECO:0000259" key="3">
    <source>
        <dbReference type="PROSITE" id="PS50011"/>
    </source>
</evidence>
<evidence type="ECO:0000256" key="2">
    <source>
        <dbReference type="ARBA" id="ARBA00023242"/>
    </source>
</evidence>
<dbReference type="PROSITE" id="PS51294">
    <property type="entry name" value="HTH_MYB"/>
    <property type="match status" value="1"/>
</dbReference>
<dbReference type="InterPro" id="IPR017930">
    <property type="entry name" value="Myb_dom"/>
</dbReference>
<sequence>MILQSPKVAFYRRSKTIKGKRMPSSCKEKDQVKEEPVGYNDALISILPSFPGIKKLQKKWSSEEDEEIIAAVKRHGEGSWALIAKEEFEGERTPSQLSQRAIFVVTELCRYGSEIVAIKVVHRGTKPDEKSSLESHFIREVNMMSRVQHPNLVKFIGACKDPLMVIVTELLPRLSLRKYLATIRPQVLRLPLAFVLCP</sequence>
<dbReference type="InterPro" id="IPR001245">
    <property type="entry name" value="Ser-Thr/Tyr_kinase_cat_dom"/>
</dbReference>
<evidence type="ECO:0000313" key="7">
    <source>
        <dbReference type="RefSeq" id="XP_019097208.1"/>
    </source>
</evidence>
<comment type="subcellular location">
    <subcellularLocation>
        <location evidence="1">Nucleus</location>
    </subcellularLocation>
</comment>
<evidence type="ECO:0000313" key="6">
    <source>
        <dbReference type="Proteomes" id="UP000694864"/>
    </source>
</evidence>
<evidence type="ECO:0000256" key="1">
    <source>
        <dbReference type="ARBA" id="ARBA00004123"/>
    </source>
</evidence>
<gene>
    <name evidence="7" type="primary">LOC104770808</name>
</gene>